<gene>
    <name evidence="2" type="ORF">GZ22_12450</name>
</gene>
<dbReference type="OrthoDB" id="2966324at2"/>
<evidence type="ECO:0000313" key="2">
    <source>
        <dbReference type="EMBL" id="AIF67371.1"/>
    </source>
</evidence>
<keyword evidence="1" id="KW-0472">Membrane</keyword>
<feature type="transmembrane region" description="Helical" evidence="1">
    <location>
        <begin position="128"/>
        <end position="147"/>
    </location>
</feature>
<feature type="transmembrane region" description="Helical" evidence="1">
    <location>
        <begin position="101"/>
        <end position="122"/>
    </location>
</feature>
<organism evidence="2 3">
    <name type="scientific">Terribacillus saccharophilus</name>
    <dbReference type="NCBI Taxonomy" id="361277"/>
    <lineage>
        <taxon>Bacteria</taxon>
        <taxon>Bacillati</taxon>
        <taxon>Bacillota</taxon>
        <taxon>Bacilli</taxon>
        <taxon>Bacillales</taxon>
        <taxon>Bacillaceae</taxon>
        <taxon>Terribacillus</taxon>
    </lineage>
</organism>
<feature type="transmembrane region" description="Helical" evidence="1">
    <location>
        <begin position="65"/>
        <end position="89"/>
    </location>
</feature>
<evidence type="ECO:0000256" key="1">
    <source>
        <dbReference type="SAM" id="Phobius"/>
    </source>
</evidence>
<proteinExistence type="predicted"/>
<keyword evidence="1" id="KW-1133">Transmembrane helix</keyword>
<dbReference type="Proteomes" id="UP000027980">
    <property type="component" value="Chromosome"/>
</dbReference>
<dbReference type="AlphaFoldDB" id="A0A075LMJ6"/>
<accession>A0A075LMJ6</accession>
<protein>
    <recommendedName>
        <fullName evidence="4">Regulatory protein YrvL</fullName>
    </recommendedName>
</protein>
<keyword evidence="1" id="KW-0812">Transmembrane</keyword>
<feature type="transmembrane region" description="Helical" evidence="1">
    <location>
        <begin position="22"/>
        <end position="45"/>
    </location>
</feature>
<dbReference type="KEGG" id="tap:GZ22_12450"/>
<evidence type="ECO:0008006" key="4">
    <source>
        <dbReference type="Google" id="ProtNLM"/>
    </source>
</evidence>
<name>A0A075LMJ6_9BACI</name>
<sequence>MHEVMAVATEQRKGKRNRVSKISVTLIISILLGFTFAFVAALYYFGFLGALSILGAAYESPKHLAVFVAVYLLLSIFGELFAKAFYYILTKNFKIQTLYDFMVAFSLNFVVNWLAISIVNGLYEPIHLAWHIEIVVAAFIALTEVTFDYEKKKKKRNRGK</sequence>
<reference evidence="2 3" key="1">
    <citation type="submission" date="2014-07" db="EMBL/GenBank/DDBJ databases">
        <title>Complete genome sequence of a moderately halophilic bacterium Terribacillus aidingensis MP602, isolated from Cryptomeria fortunei in Tianmu mountain in China.</title>
        <authorList>
            <person name="Wang Y."/>
            <person name="Lu P."/>
            <person name="Zhang L."/>
        </authorList>
    </citation>
    <scope>NUCLEOTIDE SEQUENCE [LARGE SCALE GENOMIC DNA]</scope>
    <source>
        <strain evidence="2 3">MP602</strain>
    </source>
</reference>
<evidence type="ECO:0000313" key="3">
    <source>
        <dbReference type="Proteomes" id="UP000027980"/>
    </source>
</evidence>
<dbReference type="InterPro" id="IPR025912">
    <property type="entry name" value="YrvL"/>
</dbReference>
<dbReference type="HOGENOM" id="CLU_1651320_0_0_9"/>
<dbReference type="EMBL" id="CP008876">
    <property type="protein sequence ID" value="AIF67371.1"/>
    <property type="molecule type" value="Genomic_DNA"/>
</dbReference>
<dbReference type="Pfam" id="PF14184">
    <property type="entry name" value="YrvL"/>
    <property type="match status" value="1"/>
</dbReference>